<feature type="non-terminal residue" evidence="2">
    <location>
        <position position="95"/>
    </location>
</feature>
<dbReference type="EMBL" id="UINC01033806">
    <property type="protein sequence ID" value="SVB23656.1"/>
    <property type="molecule type" value="Genomic_DNA"/>
</dbReference>
<dbReference type="InterPro" id="IPR036928">
    <property type="entry name" value="AS_sf"/>
</dbReference>
<gene>
    <name evidence="2" type="ORF">METZ01_LOCUS176510</name>
</gene>
<dbReference type="AlphaFoldDB" id="A0A382CC43"/>
<dbReference type="Gene3D" id="3.90.1300.10">
    <property type="entry name" value="Amidase signature (AS) domain"/>
    <property type="match status" value="1"/>
</dbReference>
<reference evidence="2" key="1">
    <citation type="submission" date="2018-05" db="EMBL/GenBank/DDBJ databases">
        <authorList>
            <person name="Lanie J.A."/>
            <person name="Ng W.-L."/>
            <person name="Kazmierczak K.M."/>
            <person name="Andrzejewski T.M."/>
            <person name="Davidsen T.M."/>
            <person name="Wayne K.J."/>
            <person name="Tettelin H."/>
            <person name="Glass J.I."/>
            <person name="Rusch D."/>
            <person name="Podicherti R."/>
            <person name="Tsui H.-C.T."/>
            <person name="Winkler M.E."/>
        </authorList>
    </citation>
    <scope>NUCLEOTIDE SEQUENCE</scope>
</reference>
<protein>
    <submittedName>
        <fullName evidence="2">Uncharacterized protein</fullName>
    </submittedName>
</protein>
<organism evidence="2">
    <name type="scientific">marine metagenome</name>
    <dbReference type="NCBI Taxonomy" id="408172"/>
    <lineage>
        <taxon>unclassified sequences</taxon>
        <taxon>metagenomes</taxon>
        <taxon>ecological metagenomes</taxon>
    </lineage>
</organism>
<proteinExistence type="predicted"/>
<evidence type="ECO:0000313" key="2">
    <source>
        <dbReference type="EMBL" id="SVB23656.1"/>
    </source>
</evidence>
<sequence length="95" mass="10368">MKNHPGTSFTGPELCSLDAVQVVKLLKKKEISPQELLDSSFERINQVEPSVNAIPTLCEERARDSAINWQETGQGNPDEPGWLGGLPVGIKDLTP</sequence>
<name>A0A382CC43_9ZZZZ</name>
<dbReference type="SUPFAM" id="SSF75304">
    <property type="entry name" value="Amidase signature (AS) enzymes"/>
    <property type="match status" value="1"/>
</dbReference>
<evidence type="ECO:0000256" key="1">
    <source>
        <dbReference type="SAM" id="MobiDB-lite"/>
    </source>
</evidence>
<accession>A0A382CC43</accession>
<feature type="region of interest" description="Disordered" evidence="1">
    <location>
        <begin position="71"/>
        <end position="95"/>
    </location>
</feature>